<dbReference type="InterPro" id="IPR008490">
    <property type="entry name" value="Transposase_InsH_N"/>
</dbReference>
<evidence type="ECO:0000313" key="3">
    <source>
        <dbReference type="EMBL" id="PNT96652.1"/>
    </source>
</evidence>
<dbReference type="PANTHER" id="PTHR33408">
    <property type="entry name" value="TRANSPOSASE"/>
    <property type="match status" value="1"/>
</dbReference>
<evidence type="ECO:0000259" key="1">
    <source>
        <dbReference type="Pfam" id="PF05598"/>
    </source>
</evidence>
<dbReference type="PANTHER" id="PTHR33408:SF2">
    <property type="entry name" value="TRANSPOSASE DDE DOMAIN-CONTAINING PROTEIN"/>
    <property type="match status" value="1"/>
</dbReference>
<dbReference type="EMBL" id="NIOJ01000046">
    <property type="protein sequence ID" value="PNT96652.1"/>
    <property type="molecule type" value="Genomic_DNA"/>
</dbReference>
<dbReference type="Proteomes" id="UP000236151">
    <property type="component" value="Unassembled WGS sequence"/>
</dbReference>
<dbReference type="Pfam" id="PF05598">
    <property type="entry name" value="DUF772"/>
    <property type="match status" value="1"/>
</dbReference>
<feature type="domain" description="Transposase InsH N-terminal" evidence="1">
    <location>
        <begin position="7"/>
        <end position="103"/>
    </location>
</feature>
<dbReference type="Pfam" id="PF13751">
    <property type="entry name" value="DDE_Tnp_1_6"/>
    <property type="match status" value="1"/>
</dbReference>
<protein>
    <submittedName>
        <fullName evidence="3">IS5/IS1182 family transposase</fullName>
    </submittedName>
</protein>
<proteinExistence type="predicted"/>
<name>A0A2K2F9R6_9CLOT</name>
<comment type="caution">
    <text evidence="3">The sequence shown here is derived from an EMBL/GenBank/DDBJ whole genome shotgun (WGS) entry which is preliminary data.</text>
</comment>
<dbReference type="InterPro" id="IPR025668">
    <property type="entry name" value="Tnp_DDE_dom"/>
</dbReference>
<evidence type="ECO:0000313" key="4">
    <source>
        <dbReference type="Proteomes" id="UP000236151"/>
    </source>
</evidence>
<dbReference type="InterPro" id="IPR047629">
    <property type="entry name" value="IS1182_transpos"/>
</dbReference>
<feature type="domain" description="Transposase DDE" evidence="2">
    <location>
        <begin position="315"/>
        <end position="432"/>
    </location>
</feature>
<dbReference type="NCBIfam" id="NF033551">
    <property type="entry name" value="transpos_IS1182"/>
    <property type="match status" value="1"/>
</dbReference>
<evidence type="ECO:0000259" key="2">
    <source>
        <dbReference type="Pfam" id="PF13751"/>
    </source>
</evidence>
<reference evidence="3 4" key="1">
    <citation type="submission" date="2017-06" db="EMBL/GenBank/DDBJ databases">
        <title>Investigating the central metabolism of Clostridium thermosuccinogenes.</title>
        <authorList>
            <person name="Koendjbiharie J.G."/>
            <person name="van Kranenburg R."/>
        </authorList>
    </citation>
    <scope>NUCLEOTIDE SEQUENCE [LARGE SCALE GENOMIC DNA]</scope>
    <source>
        <strain evidence="3 4">DSM 5806</strain>
    </source>
</reference>
<accession>A0A2K2F9R6</accession>
<dbReference type="AlphaFoldDB" id="A0A2K2F9R6"/>
<organism evidence="3 4">
    <name type="scientific">Clostridium thermosuccinogenes</name>
    <dbReference type="NCBI Taxonomy" id="84032"/>
    <lineage>
        <taxon>Bacteria</taxon>
        <taxon>Bacillati</taxon>
        <taxon>Bacillota</taxon>
        <taxon>Clostridia</taxon>
        <taxon>Eubacteriales</taxon>
        <taxon>Clostridiaceae</taxon>
        <taxon>Clostridium</taxon>
    </lineage>
</organism>
<keyword evidence="4" id="KW-1185">Reference proteome</keyword>
<sequence>MLYEFVSIDSLVPQDHILRKIGKYIDFSFIDDLVKDLYCHDNSRPAVDPKITVKMLLLGYLFGIRSEKQIVREVQVNLAYRWFLGYGFTDKIIDASTIISQNRRRRFNGTDIFQQIFDNIVLQAMEHKLISGKVLYTDSTHLKANANKRKFIEQQVERSVKEYVEELDKAVDEDREKHEKRPTKKDHQPELVKTKISTTDSESGYMVRDGKPKGFFYLDHRTVDIKYNIITGVFVTPGNVNDVDPYLDRLDRQIEKFHFDVKYTGADVGYFTNVICKGFADRKIQGVIGSRLGPHTKGKYHKYNFQYVKELDICVCPNLRAQEYKTTTRNGNREYISNPEHCQNCNKKDRCLIGKNDRRIVYRHIWEEYKDQVYAFTKTEKGKRIYKKKETIERSFADSKELHGLRYCRLRGLSKVSEQCLLTAVAQNIKKIAMVSDRRFSYKVNMFAFLNYPYFSKLLFNENSYYISHQYICK</sequence>
<gene>
    <name evidence="3" type="ORF">CDQ84_14840</name>
</gene>